<gene>
    <name evidence="2" type="ORF">ATK36_1071</name>
</gene>
<dbReference type="RefSeq" id="WP_098510060.1">
    <property type="nucleotide sequence ID" value="NZ_JBIAKZ010000006.1"/>
</dbReference>
<evidence type="ECO:0000313" key="3">
    <source>
        <dbReference type="Proteomes" id="UP000243542"/>
    </source>
</evidence>
<accession>A0A2A9G1G6</accession>
<name>A0A2A9G1G6_9PSEU</name>
<dbReference type="EMBL" id="PDJK01000001">
    <property type="protein sequence ID" value="PFG57484.1"/>
    <property type="molecule type" value="Genomic_DNA"/>
</dbReference>
<evidence type="ECO:0000256" key="1">
    <source>
        <dbReference type="SAM" id="MobiDB-lite"/>
    </source>
</evidence>
<keyword evidence="3" id="KW-1185">Reference proteome</keyword>
<reference evidence="2 3" key="1">
    <citation type="submission" date="2017-10" db="EMBL/GenBank/DDBJ databases">
        <title>Sequencing the genomes of 1000 actinobacteria strains.</title>
        <authorList>
            <person name="Klenk H.-P."/>
        </authorList>
    </citation>
    <scope>NUCLEOTIDE SEQUENCE [LARGE SCALE GENOMIC DNA]</scope>
    <source>
        <strain evidence="2 3">DSM 46092</strain>
    </source>
</reference>
<feature type="region of interest" description="Disordered" evidence="1">
    <location>
        <begin position="1"/>
        <end position="20"/>
    </location>
</feature>
<organism evidence="2 3">
    <name type="scientific">Amycolatopsis sulphurea</name>
    <dbReference type="NCBI Taxonomy" id="76022"/>
    <lineage>
        <taxon>Bacteria</taxon>
        <taxon>Bacillati</taxon>
        <taxon>Actinomycetota</taxon>
        <taxon>Actinomycetes</taxon>
        <taxon>Pseudonocardiales</taxon>
        <taxon>Pseudonocardiaceae</taxon>
        <taxon>Amycolatopsis</taxon>
    </lineage>
</organism>
<evidence type="ECO:0000313" key="2">
    <source>
        <dbReference type="EMBL" id="PFG57484.1"/>
    </source>
</evidence>
<protein>
    <submittedName>
        <fullName evidence="2">Uncharacterized protein</fullName>
    </submittedName>
</protein>
<sequence length="112" mass="12356">MTATARDIPGLVVDDSANRPPYQPRVTFERSAAAVREALRALSADDLAEFKRDFHRTMAEAEDSFDLTPVHEAVGFWYGRALRHLNPEIGEYTAGVIERLGAGDESDLAGEH</sequence>
<dbReference type="Pfam" id="PF19760">
    <property type="entry name" value="DUF6247"/>
    <property type="match status" value="1"/>
</dbReference>
<comment type="caution">
    <text evidence="2">The sequence shown here is derived from an EMBL/GenBank/DDBJ whole genome shotgun (WGS) entry which is preliminary data.</text>
</comment>
<dbReference type="InterPro" id="IPR046214">
    <property type="entry name" value="DUF6247"/>
</dbReference>
<dbReference type="AlphaFoldDB" id="A0A2A9G1G6"/>
<proteinExistence type="predicted"/>
<dbReference type="Proteomes" id="UP000243542">
    <property type="component" value="Unassembled WGS sequence"/>
</dbReference>